<proteinExistence type="predicted"/>
<gene>
    <name evidence="1" type="ORF">S06H3_34156</name>
</gene>
<sequence>MQIRKTYNGVKPELLYDEIRDLVLKQGVIIGEAKLETYALPTDSSSFISRGTLTFKFQSEPDKAEKECLRAHIVGSAKGETKVMLDIDEKLFPGEKVSALQDDLDFIFGSYEVKPH</sequence>
<name>X1M8Q9_9ZZZZ</name>
<protein>
    <submittedName>
        <fullName evidence="1">Uncharacterized protein</fullName>
    </submittedName>
</protein>
<organism evidence="1">
    <name type="scientific">marine sediment metagenome</name>
    <dbReference type="NCBI Taxonomy" id="412755"/>
    <lineage>
        <taxon>unclassified sequences</taxon>
        <taxon>metagenomes</taxon>
        <taxon>ecological metagenomes</taxon>
    </lineage>
</organism>
<evidence type="ECO:0000313" key="1">
    <source>
        <dbReference type="EMBL" id="GAI27678.1"/>
    </source>
</evidence>
<reference evidence="1" key="1">
    <citation type="journal article" date="2014" name="Front. Microbiol.">
        <title>High frequency of phylogenetically diverse reductive dehalogenase-homologous genes in deep subseafloor sedimentary metagenomes.</title>
        <authorList>
            <person name="Kawai M."/>
            <person name="Futagami T."/>
            <person name="Toyoda A."/>
            <person name="Takaki Y."/>
            <person name="Nishi S."/>
            <person name="Hori S."/>
            <person name="Arai W."/>
            <person name="Tsubouchi T."/>
            <person name="Morono Y."/>
            <person name="Uchiyama I."/>
            <person name="Ito T."/>
            <person name="Fujiyama A."/>
            <person name="Inagaki F."/>
            <person name="Takami H."/>
        </authorList>
    </citation>
    <scope>NUCLEOTIDE SEQUENCE</scope>
    <source>
        <strain evidence="1">Expedition CK06-06</strain>
    </source>
</reference>
<dbReference type="AlphaFoldDB" id="X1M8Q9"/>
<accession>X1M8Q9</accession>
<comment type="caution">
    <text evidence="1">The sequence shown here is derived from an EMBL/GenBank/DDBJ whole genome shotgun (WGS) entry which is preliminary data.</text>
</comment>
<dbReference type="EMBL" id="BARV01020467">
    <property type="protein sequence ID" value="GAI27678.1"/>
    <property type="molecule type" value="Genomic_DNA"/>
</dbReference>